<comment type="caution">
    <text evidence="2">The sequence shown here is derived from an EMBL/GenBank/DDBJ whole genome shotgun (WGS) entry which is preliminary data.</text>
</comment>
<keyword evidence="1" id="KW-0472">Membrane</keyword>
<sequence length="403" mass="46040">MAFHRTLKSKSGPSSSIIFPAFCIAAIVLLFFFASLISTNPVSSPEGLESVTKSENNDQNDQNGHEKFLYWGNRIDCPGRHCESCEGLGHQESSLRCALEEAMFLKRTLVMPSRMCINPIHNKKGILRRSNTANSEETWAAKSCSMDSLYDMDLISDTVPVILDNSKLWYQVLTTSMKLGARGVAHVERVSRVDLKENSRFSNLLLINRTASPLSWFMECKDRNNRSPILLPYSFLPSMAAKNLRNVADKIKALLGDYDAIHVRRGDKIKTRKDRFGVDRTLHPHLDRDTRPEFILHRIEKWVPPGRTLFIASNERTPGFFSPLTVRYKLAYSSNFSHILDPVIGNNYQLFMVERLIMMGAKKFIRTFKEDDTYFSLTDDPKKNSKLWKMPVSTMDEDGKQTL</sequence>
<dbReference type="PANTHER" id="PTHR31469">
    <property type="entry name" value="OS07G0633600 PROTEIN"/>
    <property type="match status" value="1"/>
</dbReference>
<gene>
    <name evidence="2" type="ORF">L3X38_012362</name>
</gene>
<name>A0AAD4ZFY3_PRUDU</name>
<keyword evidence="1" id="KW-1133">Transmembrane helix</keyword>
<feature type="transmembrane region" description="Helical" evidence="1">
    <location>
        <begin position="17"/>
        <end position="37"/>
    </location>
</feature>
<keyword evidence="3" id="KW-1185">Reference proteome</keyword>
<dbReference type="Proteomes" id="UP001054821">
    <property type="component" value="Chromosome 2"/>
</dbReference>
<dbReference type="EMBL" id="JAJFAZ020000002">
    <property type="protein sequence ID" value="KAI5344485.1"/>
    <property type="molecule type" value="Genomic_DNA"/>
</dbReference>
<reference evidence="2 3" key="1">
    <citation type="journal article" date="2022" name="G3 (Bethesda)">
        <title>Whole-genome sequence and methylome profiling of the almond [Prunus dulcis (Mill.) D.A. Webb] cultivar 'Nonpareil'.</title>
        <authorList>
            <person name="D'Amico-Willman K.M."/>
            <person name="Ouma W.Z."/>
            <person name="Meulia T."/>
            <person name="Sideli G.M."/>
            <person name="Gradziel T.M."/>
            <person name="Fresnedo-Ramirez J."/>
        </authorList>
    </citation>
    <scope>NUCLEOTIDE SEQUENCE [LARGE SCALE GENOMIC DNA]</scope>
    <source>
        <strain evidence="2">Clone GOH B32 T37-40</strain>
    </source>
</reference>
<keyword evidence="1" id="KW-0812">Transmembrane</keyword>
<evidence type="ECO:0000313" key="2">
    <source>
        <dbReference type="EMBL" id="KAI5344485.1"/>
    </source>
</evidence>
<protein>
    <recommendedName>
        <fullName evidence="4">O-fucosyltransferase family protein</fullName>
    </recommendedName>
</protein>
<dbReference type="AlphaFoldDB" id="A0AAD4ZFY3"/>
<accession>A0AAD4ZFY3</accession>
<dbReference type="GO" id="GO:0005794">
    <property type="term" value="C:Golgi apparatus"/>
    <property type="evidence" value="ECO:0007669"/>
    <property type="project" value="TreeGrafter"/>
</dbReference>
<dbReference type="FunFam" id="3.40.50.11350:FF:000006">
    <property type="entry name" value="Calcium ion binding"/>
    <property type="match status" value="1"/>
</dbReference>
<dbReference type="PANTHER" id="PTHR31469:SF8">
    <property type="entry name" value="OS07G0641000 PROTEIN"/>
    <property type="match status" value="1"/>
</dbReference>
<evidence type="ECO:0008006" key="4">
    <source>
        <dbReference type="Google" id="ProtNLM"/>
    </source>
</evidence>
<evidence type="ECO:0000256" key="1">
    <source>
        <dbReference type="SAM" id="Phobius"/>
    </source>
</evidence>
<organism evidence="2 3">
    <name type="scientific">Prunus dulcis</name>
    <name type="common">Almond</name>
    <name type="synonym">Amygdalus dulcis</name>
    <dbReference type="NCBI Taxonomy" id="3755"/>
    <lineage>
        <taxon>Eukaryota</taxon>
        <taxon>Viridiplantae</taxon>
        <taxon>Streptophyta</taxon>
        <taxon>Embryophyta</taxon>
        <taxon>Tracheophyta</taxon>
        <taxon>Spermatophyta</taxon>
        <taxon>Magnoliopsida</taxon>
        <taxon>eudicotyledons</taxon>
        <taxon>Gunneridae</taxon>
        <taxon>Pentapetalae</taxon>
        <taxon>rosids</taxon>
        <taxon>fabids</taxon>
        <taxon>Rosales</taxon>
        <taxon>Rosaceae</taxon>
        <taxon>Amygdaloideae</taxon>
        <taxon>Amygdaleae</taxon>
        <taxon>Prunus</taxon>
    </lineage>
</organism>
<evidence type="ECO:0000313" key="3">
    <source>
        <dbReference type="Proteomes" id="UP001054821"/>
    </source>
</evidence>
<dbReference type="Gene3D" id="3.40.50.11350">
    <property type="match status" value="1"/>
</dbReference>
<proteinExistence type="predicted"/>